<evidence type="ECO:0000259" key="2">
    <source>
        <dbReference type="PROSITE" id="PS50296"/>
    </source>
</evidence>
<comment type="caution">
    <text evidence="3">The sequence shown here is derived from an EMBL/GenBank/DDBJ whole genome shotgun (WGS) entry which is preliminary data.</text>
</comment>
<dbReference type="InterPro" id="IPR001950">
    <property type="entry name" value="SUI1"/>
</dbReference>
<dbReference type="GO" id="GO:0003743">
    <property type="term" value="F:translation initiation factor activity"/>
    <property type="evidence" value="ECO:0007669"/>
    <property type="project" value="UniProtKB-KW"/>
</dbReference>
<reference evidence="3 4" key="1">
    <citation type="submission" date="2018-03" db="EMBL/GenBank/DDBJ databases">
        <title>Draft Genome Sequences of the Obligatory Marine Myxobacteria Enhygromyxa salina SWB007.</title>
        <authorList>
            <person name="Poehlein A."/>
            <person name="Moghaddam J.A."/>
            <person name="Harms H."/>
            <person name="Alanjari M."/>
            <person name="Koenig G.M."/>
            <person name="Daniel R."/>
            <person name="Schaeberle T.F."/>
        </authorList>
    </citation>
    <scope>NUCLEOTIDE SEQUENCE [LARGE SCALE GENOMIC DNA]</scope>
    <source>
        <strain evidence="3 4">SWB007</strain>
    </source>
</reference>
<organism evidence="3 4">
    <name type="scientific">Enhygromyxa salina</name>
    <dbReference type="NCBI Taxonomy" id="215803"/>
    <lineage>
        <taxon>Bacteria</taxon>
        <taxon>Pseudomonadati</taxon>
        <taxon>Myxococcota</taxon>
        <taxon>Polyangia</taxon>
        <taxon>Nannocystales</taxon>
        <taxon>Nannocystaceae</taxon>
        <taxon>Enhygromyxa</taxon>
    </lineage>
</organism>
<evidence type="ECO:0000313" key="3">
    <source>
        <dbReference type="EMBL" id="PRQ06797.1"/>
    </source>
</evidence>
<dbReference type="Pfam" id="PF01253">
    <property type="entry name" value="SUI1"/>
    <property type="match status" value="1"/>
</dbReference>
<protein>
    <submittedName>
        <fullName evidence="3">Translation initiation factor Sui1</fullName>
    </submittedName>
</protein>
<sequence length="136" mass="14024">MRKRSKQPAKLDVSDAAPLTSSPFAGLAALLPDAPAAPVEASQPEPPAATAEPAGSSLATARLIVRRQKKGQGGKTVTFVEGLGPAQLTELLPRLKRELGCGARIDEALLIAGTADHARVATWLRKAGATQVTLGN</sequence>
<feature type="region of interest" description="Disordered" evidence="1">
    <location>
        <begin position="35"/>
        <end position="57"/>
    </location>
</feature>
<dbReference type="OrthoDB" id="9792915at2"/>
<dbReference type="RefSeq" id="WP_106090484.1">
    <property type="nucleotide sequence ID" value="NZ_PVNL01000067.1"/>
</dbReference>
<feature type="domain" description="SUI1" evidence="2">
    <location>
        <begin position="64"/>
        <end position="113"/>
    </location>
</feature>
<gene>
    <name evidence="3" type="ORF">ENSA7_35010</name>
</gene>
<evidence type="ECO:0000256" key="1">
    <source>
        <dbReference type="SAM" id="MobiDB-lite"/>
    </source>
</evidence>
<accession>A0A2S9YNZ1</accession>
<dbReference type="AlphaFoldDB" id="A0A2S9YNZ1"/>
<proteinExistence type="predicted"/>
<name>A0A2S9YNZ1_9BACT</name>
<dbReference type="InterPro" id="IPR036877">
    <property type="entry name" value="SUI1_dom_sf"/>
</dbReference>
<dbReference type="SUPFAM" id="SSF55159">
    <property type="entry name" value="eIF1-like"/>
    <property type="match status" value="1"/>
</dbReference>
<keyword evidence="3" id="KW-0396">Initiation factor</keyword>
<dbReference type="Gene3D" id="3.30.780.10">
    <property type="entry name" value="SUI1-like domain"/>
    <property type="match status" value="1"/>
</dbReference>
<dbReference type="Proteomes" id="UP000238823">
    <property type="component" value="Unassembled WGS sequence"/>
</dbReference>
<dbReference type="PROSITE" id="PS50296">
    <property type="entry name" value="SUI1"/>
    <property type="match status" value="1"/>
</dbReference>
<dbReference type="EMBL" id="PVNL01000067">
    <property type="protein sequence ID" value="PRQ06797.1"/>
    <property type="molecule type" value="Genomic_DNA"/>
</dbReference>
<evidence type="ECO:0000313" key="4">
    <source>
        <dbReference type="Proteomes" id="UP000238823"/>
    </source>
</evidence>
<keyword evidence="3" id="KW-0648">Protein biosynthesis</keyword>